<gene>
    <name evidence="4" type="ORF">SE17_12370</name>
</gene>
<evidence type="ECO:0000313" key="4">
    <source>
        <dbReference type="EMBL" id="KPV52968.1"/>
    </source>
</evidence>
<dbReference type="InterPro" id="IPR036770">
    <property type="entry name" value="Ankyrin_rpt-contain_sf"/>
</dbReference>
<dbReference type="PATRIC" id="fig|186479.3.peg.7863"/>
<keyword evidence="5" id="KW-1185">Reference proteome</keyword>
<evidence type="ECO:0000313" key="5">
    <source>
        <dbReference type="Proteomes" id="UP000050509"/>
    </source>
</evidence>
<dbReference type="Pfam" id="PF12796">
    <property type="entry name" value="Ank_2"/>
    <property type="match status" value="1"/>
</dbReference>
<dbReference type="Gene3D" id="1.25.40.20">
    <property type="entry name" value="Ankyrin repeat-containing domain"/>
    <property type="match status" value="3"/>
</dbReference>
<evidence type="ECO:0000256" key="2">
    <source>
        <dbReference type="ARBA" id="ARBA00023043"/>
    </source>
</evidence>
<reference evidence="4 5" key="1">
    <citation type="submission" date="2015-09" db="EMBL/GenBank/DDBJ databases">
        <title>Draft genome sequence of Kouleothrix aurantiaca JCM 19913.</title>
        <authorList>
            <person name="Hemp J."/>
        </authorList>
    </citation>
    <scope>NUCLEOTIDE SEQUENCE [LARGE SCALE GENOMIC DNA]</scope>
    <source>
        <strain evidence="4 5">COM-B</strain>
    </source>
</reference>
<accession>A0A0P9HE38</accession>
<evidence type="ECO:0000256" key="3">
    <source>
        <dbReference type="PROSITE-ProRule" id="PRU00023"/>
    </source>
</evidence>
<evidence type="ECO:0000256" key="1">
    <source>
        <dbReference type="ARBA" id="ARBA00022737"/>
    </source>
</evidence>
<sequence>AVLLASCAQRKDAAMLNSQLIAAADRGDADALRRLLADGAEINARDERGRTAVLAATYGRHVPAAQTLIQAGADVNIRDERLDNPFLYAGAEGLIDILRLTIDAGADPTLTNRFGGTALIPACERGHVEVVELLLTRTRVNVNHINNLGWTALLEAIVLSDGGPAHQQIVRLLIAHGADVNIADKQNVTPLQHARSRGYTAIAELLEQAGGR</sequence>
<dbReference type="PROSITE" id="PS50088">
    <property type="entry name" value="ANK_REPEAT"/>
    <property type="match status" value="3"/>
</dbReference>
<dbReference type="Proteomes" id="UP000050509">
    <property type="component" value="Unassembled WGS sequence"/>
</dbReference>
<dbReference type="Pfam" id="PF13637">
    <property type="entry name" value="Ank_4"/>
    <property type="match status" value="1"/>
</dbReference>
<protein>
    <submittedName>
        <fullName evidence="4">Uncharacterized protein</fullName>
    </submittedName>
</protein>
<proteinExistence type="predicted"/>
<organism evidence="4 5">
    <name type="scientific">Kouleothrix aurantiaca</name>
    <dbReference type="NCBI Taxonomy" id="186479"/>
    <lineage>
        <taxon>Bacteria</taxon>
        <taxon>Bacillati</taxon>
        <taxon>Chloroflexota</taxon>
        <taxon>Chloroflexia</taxon>
        <taxon>Chloroflexales</taxon>
        <taxon>Roseiflexineae</taxon>
        <taxon>Roseiflexaceae</taxon>
        <taxon>Kouleothrix</taxon>
    </lineage>
</organism>
<dbReference type="PRINTS" id="PR01415">
    <property type="entry name" value="ANKYRIN"/>
</dbReference>
<dbReference type="PROSITE" id="PS50297">
    <property type="entry name" value="ANK_REP_REGION"/>
    <property type="match status" value="1"/>
</dbReference>
<feature type="repeat" description="ANK" evidence="3">
    <location>
        <begin position="48"/>
        <end position="80"/>
    </location>
</feature>
<feature type="repeat" description="ANK" evidence="3">
    <location>
        <begin position="148"/>
        <end position="185"/>
    </location>
</feature>
<keyword evidence="1" id="KW-0677">Repeat</keyword>
<keyword evidence="2 3" id="KW-0040">ANK repeat</keyword>
<name>A0A0P9HE38_9CHLR</name>
<dbReference type="SUPFAM" id="SSF48403">
    <property type="entry name" value="Ankyrin repeat"/>
    <property type="match status" value="1"/>
</dbReference>
<feature type="non-terminal residue" evidence="4">
    <location>
        <position position="1"/>
    </location>
</feature>
<dbReference type="InterPro" id="IPR002110">
    <property type="entry name" value="Ankyrin_rpt"/>
</dbReference>
<comment type="caution">
    <text evidence="4">The sequence shown here is derived from an EMBL/GenBank/DDBJ whole genome shotgun (WGS) entry which is preliminary data.</text>
</comment>
<dbReference type="AlphaFoldDB" id="A0A0P9HE38"/>
<dbReference type="SMART" id="SM00248">
    <property type="entry name" value="ANK"/>
    <property type="match status" value="5"/>
</dbReference>
<dbReference type="EMBL" id="LJCR01000380">
    <property type="protein sequence ID" value="KPV52968.1"/>
    <property type="molecule type" value="Genomic_DNA"/>
</dbReference>
<feature type="repeat" description="ANK" evidence="3">
    <location>
        <begin position="15"/>
        <end position="47"/>
    </location>
</feature>
<dbReference type="PANTHER" id="PTHR24171">
    <property type="entry name" value="ANKYRIN REPEAT DOMAIN-CONTAINING PROTEIN 39-RELATED"/>
    <property type="match status" value="1"/>
</dbReference>